<organism evidence="3">
    <name type="scientific">hydrothermal vent metagenome</name>
    <dbReference type="NCBI Taxonomy" id="652676"/>
    <lineage>
        <taxon>unclassified sequences</taxon>
        <taxon>metagenomes</taxon>
        <taxon>ecological metagenomes</taxon>
    </lineage>
</organism>
<keyword evidence="2" id="KW-0732">Signal</keyword>
<dbReference type="InterPro" id="IPR005632">
    <property type="entry name" value="Chaperone_Skp"/>
</dbReference>
<dbReference type="Gene3D" id="3.30.910.20">
    <property type="entry name" value="Skp domain"/>
    <property type="match status" value="1"/>
</dbReference>
<reference evidence="3" key="1">
    <citation type="submission" date="2018-06" db="EMBL/GenBank/DDBJ databases">
        <authorList>
            <person name="Zhirakovskaya E."/>
        </authorList>
    </citation>
    <scope>NUCLEOTIDE SEQUENCE</scope>
</reference>
<dbReference type="GO" id="GO:0050821">
    <property type="term" value="P:protein stabilization"/>
    <property type="evidence" value="ECO:0007669"/>
    <property type="project" value="TreeGrafter"/>
</dbReference>
<dbReference type="PANTHER" id="PTHR35089:SF1">
    <property type="entry name" value="CHAPERONE PROTEIN SKP"/>
    <property type="match status" value="1"/>
</dbReference>
<dbReference type="PANTHER" id="PTHR35089">
    <property type="entry name" value="CHAPERONE PROTEIN SKP"/>
    <property type="match status" value="1"/>
</dbReference>
<evidence type="ECO:0008006" key="4">
    <source>
        <dbReference type="Google" id="ProtNLM"/>
    </source>
</evidence>
<dbReference type="SMART" id="SM00935">
    <property type="entry name" value="OmpH"/>
    <property type="match status" value="1"/>
</dbReference>
<sequence length="167" mass="19217">MKKLSSKWVLLIMLITPALVSAQKIGFVNVNILFNEYAKVKGIDNILETQFSEPKKDLEKMVVDIKALEKEIKTNELLMTESKLAASKNKLKEMIMSYREKGTALEKEFKVMRDKEMGAFRKIVFEVTKKYAAEKKYDLILNEGVMYADEKVNLTKDISARVNKSIK</sequence>
<dbReference type="SUPFAM" id="SSF111384">
    <property type="entry name" value="OmpH-like"/>
    <property type="match status" value="1"/>
</dbReference>
<dbReference type="GO" id="GO:0051082">
    <property type="term" value="F:unfolded protein binding"/>
    <property type="evidence" value="ECO:0007669"/>
    <property type="project" value="InterPro"/>
</dbReference>
<evidence type="ECO:0000256" key="2">
    <source>
        <dbReference type="ARBA" id="ARBA00022729"/>
    </source>
</evidence>
<gene>
    <name evidence="3" type="ORF">MNBD_GAMMA08-239</name>
</gene>
<dbReference type="InterPro" id="IPR024930">
    <property type="entry name" value="Skp_dom_sf"/>
</dbReference>
<dbReference type="AlphaFoldDB" id="A0A3B0WU79"/>
<dbReference type="Pfam" id="PF03938">
    <property type="entry name" value="OmpH"/>
    <property type="match status" value="1"/>
</dbReference>
<dbReference type="EMBL" id="UOFH01000045">
    <property type="protein sequence ID" value="VAW58971.1"/>
    <property type="molecule type" value="Genomic_DNA"/>
</dbReference>
<comment type="similarity">
    <text evidence="1">Belongs to the Skp family.</text>
</comment>
<evidence type="ECO:0000313" key="3">
    <source>
        <dbReference type="EMBL" id="VAW58971.1"/>
    </source>
</evidence>
<protein>
    <recommendedName>
        <fullName evidence="4">Outer membrane protein H</fullName>
    </recommendedName>
</protein>
<accession>A0A3B0WU79</accession>
<evidence type="ECO:0000256" key="1">
    <source>
        <dbReference type="ARBA" id="ARBA00009091"/>
    </source>
</evidence>
<name>A0A3B0WU79_9ZZZZ</name>
<dbReference type="GO" id="GO:0005829">
    <property type="term" value="C:cytosol"/>
    <property type="evidence" value="ECO:0007669"/>
    <property type="project" value="TreeGrafter"/>
</dbReference>
<proteinExistence type="inferred from homology"/>